<comment type="caution">
    <text evidence="1">The sequence shown here is derived from an EMBL/GenBank/DDBJ whole genome shotgun (WGS) entry which is preliminary data.</text>
</comment>
<name>A0A482TK94_9FLAO</name>
<keyword evidence="2" id="KW-1185">Reference proteome</keyword>
<dbReference type="EMBL" id="QNVY02000001">
    <property type="protein sequence ID" value="RYJ53195.1"/>
    <property type="molecule type" value="Genomic_DNA"/>
</dbReference>
<evidence type="ECO:0000313" key="2">
    <source>
        <dbReference type="Proteomes" id="UP000253235"/>
    </source>
</evidence>
<dbReference type="Proteomes" id="UP000253235">
    <property type="component" value="Unassembled WGS sequence"/>
</dbReference>
<sequence>MVIPKKNLSFNRTIVTKDDVHDIVDKYYLGSPIEKVEVAGDPLTDALKDRWKVTVFENNDVEFQHLK</sequence>
<dbReference type="RefSeq" id="WP_113664778.1">
    <property type="nucleotide sequence ID" value="NZ_QNVY02000001.1"/>
</dbReference>
<reference evidence="1 2" key="1">
    <citation type="submission" date="2019-01" db="EMBL/GenBank/DDBJ databases">
        <title>Flavobacterium sp. nov. isolated from arctic soil.</title>
        <authorList>
            <person name="Kim D.-U."/>
        </authorList>
    </citation>
    <scope>NUCLEOTIDE SEQUENCE [LARGE SCALE GENOMIC DNA]</scope>
    <source>
        <strain evidence="1 2">Kopri-42</strain>
    </source>
</reference>
<dbReference type="AlphaFoldDB" id="A0A482TK94"/>
<proteinExistence type="predicted"/>
<evidence type="ECO:0000313" key="1">
    <source>
        <dbReference type="EMBL" id="RYJ53195.1"/>
    </source>
</evidence>
<protein>
    <submittedName>
        <fullName evidence="1">Uncharacterized protein</fullName>
    </submittedName>
</protein>
<accession>A0A482TK94</accession>
<gene>
    <name evidence="1" type="ORF">DR871_003875</name>
</gene>
<organism evidence="1 2">
    <name type="scientific">Flavobacterium petrolei</name>
    <dbReference type="NCBI Taxonomy" id="2259594"/>
    <lineage>
        <taxon>Bacteria</taxon>
        <taxon>Pseudomonadati</taxon>
        <taxon>Bacteroidota</taxon>
        <taxon>Flavobacteriia</taxon>
        <taxon>Flavobacteriales</taxon>
        <taxon>Flavobacteriaceae</taxon>
        <taxon>Flavobacterium</taxon>
    </lineage>
</organism>